<dbReference type="PANTHER" id="PTHR30613">
    <property type="entry name" value="UNCHARACTERIZED PROTEIN YBIU-RELATED"/>
    <property type="match status" value="1"/>
</dbReference>
<gene>
    <name evidence="1" type="primary">ybiU_3</name>
    <name evidence="1" type="ORF">NCTC8333_03951</name>
</gene>
<sequence length="143" mass="15841">MPIPEAMAYVLLRPLLDDVPEDELCGVAPGRVLPVSEQWHPLLIEALTSIPKLEAGDSVWWHCDVIHSVAPVENQQGWGNVMYIPAAPMCEKNLAYAHKVKAALEKGASPGDFPREDYETNWEGRFTLADLNIHGKRALGMDV</sequence>
<dbReference type="EMBL" id="UGFE01000002">
    <property type="protein sequence ID" value="STM24951.1"/>
    <property type="molecule type" value="Genomic_DNA"/>
</dbReference>
<protein>
    <submittedName>
        <fullName evidence="1">Protein</fullName>
    </submittedName>
</protein>
<evidence type="ECO:0000313" key="2">
    <source>
        <dbReference type="Proteomes" id="UP000254718"/>
    </source>
</evidence>
<proteinExistence type="predicted"/>
<evidence type="ECO:0000313" key="1">
    <source>
        <dbReference type="EMBL" id="STM24951.1"/>
    </source>
</evidence>
<dbReference type="Pfam" id="PF07350">
    <property type="entry name" value="Gig2-like"/>
    <property type="match status" value="1"/>
</dbReference>
<organism evidence="1 2">
    <name type="scientific">Escherichia coli</name>
    <dbReference type="NCBI Taxonomy" id="562"/>
    <lineage>
        <taxon>Bacteria</taxon>
        <taxon>Pseudomonadati</taxon>
        <taxon>Pseudomonadota</taxon>
        <taxon>Gammaproteobacteria</taxon>
        <taxon>Enterobacterales</taxon>
        <taxon>Enterobacteriaceae</taxon>
        <taxon>Escherichia</taxon>
    </lineage>
</organism>
<accession>A0AAX2KDS0</accession>
<reference evidence="1 2" key="1">
    <citation type="submission" date="2018-06" db="EMBL/GenBank/DDBJ databases">
        <authorList>
            <consortium name="Pathogen Informatics"/>
            <person name="Doyle S."/>
        </authorList>
    </citation>
    <scope>NUCLEOTIDE SEQUENCE [LARGE SCALE GENOMIC DNA]</scope>
    <source>
        <strain evidence="1 2">NCTC8333</strain>
    </source>
</reference>
<dbReference type="Proteomes" id="UP000254718">
    <property type="component" value="Unassembled WGS sequence"/>
</dbReference>
<dbReference type="AlphaFoldDB" id="A0AAX2KDS0"/>
<dbReference type="InterPro" id="IPR027443">
    <property type="entry name" value="IPNS-like_sf"/>
</dbReference>
<comment type="caution">
    <text evidence="1">The sequence shown here is derived from an EMBL/GenBank/DDBJ whole genome shotgun (WGS) entry which is preliminary data.</text>
</comment>
<dbReference type="Gene3D" id="2.60.120.330">
    <property type="entry name" value="B-lactam Antibiotic, Isopenicillin N Synthase, Chain"/>
    <property type="match status" value="1"/>
</dbReference>
<dbReference type="SUPFAM" id="SSF51197">
    <property type="entry name" value="Clavaminate synthase-like"/>
    <property type="match status" value="1"/>
</dbReference>
<dbReference type="InterPro" id="IPR010856">
    <property type="entry name" value="Gig2-like"/>
</dbReference>
<name>A0AAX2KDS0_ECOLX</name>
<dbReference type="PANTHER" id="PTHR30613:SF1">
    <property type="entry name" value="DUF1479 DOMAIN PROTEIN (AFU_ORTHOLOGUE AFUA_5G09280)"/>
    <property type="match status" value="1"/>
</dbReference>